<dbReference type="FunFam" id="3.40.50.1450:FF:000002">
    <property type="entry name" value="Hydrogenase 1 maturation protease"/>
    <property type="match status" value="1"/>
</dbReference>
<comment type="similarity">
    <text evidence="1">Belongs to the peptidase A31 family.</text>
</comment>
<accession>A0A1H3CL70</accession>
<dbReference type="NCBIfam" id="TIGR00072">
    <property type="entry name" value="hydrog_prot"/>
    <property type="match status" value="1"/>
</dbReference>
<evidence type="ECO:0000256" key="6">
    <source>
        <dbReference type="ARBA" id="ARBA00022801"/>
    </source>
</evidence>
<proteinExistence type="inferred from homology"/>
<dbReference type="GO" id="GO:0046872">
    <property type="term" value="F:metal ion binding"/>
    <property type="evidence" value="ECO:0007669"/>
    <property type="project" value="UniProtKB-KW"/>
</dbReference>
<evidence type="ECO:0000256" key="5">
    <source>
        <dbReference type="ARBA" id="ARBA00022750"/>
    </source>
</evidence>
<evidence type="ECO:0000256" key="3">
    <source>
        <dbReference type="ARBA" id="ARBA00022670"/>
    </source>
</evidence>
<dbReference type="GO" id="GO:0004190">
    <property type="term" value="F:aspartic-type endopeptidase activity"/>
    <property type="evidence" value="ECO:0007669"/>
    <property type="project" value="UniProtKB-KW"/>
</dbReference>
<gene>
    <name evidence="7" type="ORF">SAMN05421644_10656</name>
</gene>
<dbReference type="STRING" id="61595.SAMN05421644_10656"/>
<dbReference type="PRINTS" id="PR00446">
    <property type="entry name" value="HYDRGNUPTAKE"/>
</dbReference>
<dbReference type="InterPro" id="IPR023430">
    <property type="entry name" value="Pept_HybD-like_dom_sf"/>
</dbReference>
<keyword evidence="6" id="KW-0378">Hydrolase</keyword>
<organism evidence="7 8">
    <name type="scientific">Allochromatium warmingii</name>
    <name type="common">Chromatium warmingii</name>
    <dbReference type="NCBI Taxonomy" id="61595"/>
    <lineage>
        <taxon>Bacteria</taxon>
        <taxon>Pseudomonadati</taxon>
        <taxon>Pseudomonadota</taxon>
        <taxon>Gammaproteobacteria</taxon>
        <taxon>Chromatiales</taxon>
        <taxon>Chromatiaceae</taxon>
        <taxon>Allochromatium</taxon>
    </lineage>
</organism>
<dbReference type="InterPro" id="IPR000671">
    <property type="entry name" value="Peptidase_A31"/>
</dbReference>
<keyword evidence="2" id="KW-0533">Nickel</keyword>
<dbReference type="PANTHER" id="PTHR30302">
    <property type="entry name" value="HYDROGENASE 1 MATURATION PROTEASE"/>
    <property type="match status" value="1"/>
</dbReference>
<sequence length="174" mass="19002">MTVNANAQSNPSTDILLIGLGNVLLSDEGIGVHILRQLERDYRFEPTIMLIDGGTSGLDLLPLFAEYRRILMIDAIACNAAPSHITVWRDAEIRRALNPKLSVHHLGISDLLALVELLDYSPHEIVLVGIVPESLELGVELSPTVARVIPTVIAQVREIMNGWGVAVLEQSIVD</sequence>
<dbReference type="GO" id="GO:0016485">
    <property type="term" value="P:protein processing"/>
    <property type="evidence" value="ECO:0007669"/>
    <property type="project" value="TreeGrafter"/>
</dbReference>
<dbReference type="SUPFAM" id="SSF53163">
    <property type="entry name" value="HybD-like"/>
    <property type="match status" value="1"/>
</dbReference>
<evidence type="ECO:0000256" key="2">
    <source>
        <dbReference type="ARBA" id="ARBA00022596"/>
    </source>
</evidence>
<protein>
    <submittedName>
        <fullName evidence="7">Hydrogenase maturation protease</fullName>
    </submittedName>
</protein>
<keyword evidence="3 7" id="KW-0645">Protease</keyword>
<dbReference type="EMBL" id="FNOW01000006">
    <property type="protein sequence ID" value="SDX54903.1"/>
    <property type="molecule type" value="Genomic_DNA"/>
</dbReference>
<dbReference type="AlphaFoldDB" id="A0A1H3CL70"/>
<dbReference type="Pfam" id="PF01750">
    <property type="entry name" value="HycI"/>
    <property type="match status" value="1"/>
</dbReference>
<keyword evidence="4" id="KW-0479">Metal-binding</keyword>
<dbReference type="OrthoDB" id="9792731at2"/>
<dbReference type="GO" id="GO:0008047">
    <property type="term" value="F:enzyme activator activity"/>
    <property type="evidence" value="ECO:0007669"/>
    <property type="project" value="InterPro"/>
</dbReference>
<reference evidence="8" key="1">
    <citation type="submission" date="2016-10" db="EMBL/GenBank/DDBJ databases">
        <authorList>
            <person name="Varghese N."/>
            <person name="Submissions S."/>
        </authorList>
    </citation>
    <scope>NUCLEOTIDE SEQUENCE [LARGE SCALE GENOMIC DNA]</scope>
    <source>
        <strain evidence="8">DSM 173</strain>
    </source>
</reference>
<dbReference type="PANTHER" id="PTHR30302:SF1">
    <property type="entry name" value="HYDROGENASE 2 MATURATION PROTEASE"/>
    <property type="match status" value="1"/>
</dbReference>
<dbReference type="Proteomes" id="UP000198672">
    <property type="component" value="Unassembled WGS sequence"/>
</dbReference>
<keyword evidence="5" id="KW-0064">Aspartyl protease</keyword>
<name>A0A1H3CL70_ALLWA</name>
<evidence type="ECO:0000256" key="1">
    <source>
        <dbReference type="ARBA" id="ARBA00006814"/>
    </source>
</evidence>
<keyword evidence="8" id="KW-1185">Reference proteome</keyword>
<evidence type="ECO:0000313" key="7">
    <source>
        <dbReference type="EMBL" id="SDX54903.1"/>
    </source>
</evidence>
<dbReference type="Gene3D" id="3.40.50.1450">
    <property type="entry name" value="HybD-like"/>
    <property type="match status" value="1"/>
</dbReference>
<evidence type="ECO:0000313" key="8">
    <source>
        <dbReference type="Proteomes" id="UP000198672"/>
    </source>
</evidence>
<dbReference type="CDD" id="cd06062">
    <property type="entry name" value="H2MP_MemB-H2up"/>
    <property type="match status" value="1"/>
</dbReference>
<dbReference type="RefSeq" id="WP_091332301.1">
    <property type="nucleotide sequence ID" value="NZ_FNOW01000006.1"/>
</dbReference>
<evidence type="ECO:0000256" key="4">
    <source>
        <dbReference type="ARBA" id="ARBA00022723"/>
    </source>
</evidence>